<evidence type="ECO:0000259" key="1">
    <source>
        <dbReference type="PROSITE" id="PS51340"/>
    </source>
</evidence>
<protein>
    <submittedName>
        <fullName evidence="2">MOSC domain-containing protein</fullName>
    </submittedName>
</protein>
<dbReference type="OrthoDB" id="581532at2"/>
<reference evidence="2 3" key="1">
    <citation type="submission" date="2019-06" db="EMBL/GenBank/DDBJ databases">
        <title>A novel species of marine bacteria.</title>
        <authorList>
            <person name="Wang Y."/>
        </authorList>
    </citation>
    <scope>NUCLEOTIDE SEQUENCE [LARGE SCALE GENOMIC DNA]</scope>
    <source>
        <strain evidence="2 3">MA1-10</strain>
    </source>
</reference>
<dbReference type="GO" id="GO:0030170">
    <property type="term" value="F:pyridoxal phosphate binding"/>
    <property type="evidence" value="ECO:0007669"/>
    <property type="project" value="InterPro"/>
</dbReference>
<gene>
    <name evidence="2" type="ORF">FIL88_01545</name>
</gene>
<dbReference type="EMBL" id="VICH01000003">
    <property type="protein sequence ID" value="TQV69782.1"/>
    <property type="molecule type" value="Genomic_DNA"/>
</dbReference>
<dbReference type="Gene3D" id="2.40.33.20">
    <property type="entry name" value="PK beta-barrel domain-like"/>
    <property type="match status" value="1"/>
</dbReference>
<dbReference type="RefSeq" id="WP_142852062.1">
    <property type="nucleotide sequence ID" value="NZ_FXWW01000002.1"/>
</dbReference>
<dbReference type="Proteomes" id="UP000315816">
    <property type="component" value="Unassembled WGS sequence"/>
</dbReference>
<dbReference type="InterPro" id="IPR011037">
    <property type="entry name" value="Pyrv_Knase-like_insert_dom_sf"/>
</dbReference>
<dbReference type="AlphaFoldDB" id="A0A545SXT6"/>
<dbReference type="GO" id="GO:0003824">
    <property type="term" value="F:catalytic activity"/>
    <property type="evidence" value="ECO:0007669"/>
    <property type="project" value="InterPro"/>
</dbReference>
<dbReference type="InterPro" id="IPR005302">
    <property type="entry name" value="MoCF_Sase_C"/>
</dbReference>
<feature type="domain" description="MOSC" evidence="1">
    <location>
        <begin position="104"/>
        <end position="250"/>
    </location>
</feature>
<organism evidence="2 3">
    <name type="scientific">Aliiroseovarius halocynthiae</name>
    <dbReference type="NCBI Taxonomy" id="985055"/>
    <lineage>
        <taxon>Bacteria</taxon>
        <taxon>Pseudomonadati</taxon>
        <taxon>Pseudomonadota</taxon>
        <taxon>Alphaproteobacteria</taxon>
        <taxon>Rhodobacterales</taxon>
        <taxon>Paracoccaceae</taxon>
        <taxon>Aliiroseovarius</taxon>
    </lineage>
</organism>
<evidence type="ECO:0000313" key="2">
    <source>
        <dbReference type="EMBL" id="TQV69782.1"/>
    </source>
</evidence>
<comment type="caution">
    <text evidence="2">The sequence shown here is derived from an EMBL/GenBank/DDBJ whole genome shotgun (WGS) entry which is preliminary data.</text>
</comment>
<accession>A0A545SXT6</accession>
<dbReference type="Pfam" id="PF03473">
    <property type="entry name" value="MOSC"/>
    <property type="match status" value="1"/>
</dbReference>
<dbReference type="Pfam" id="PF03476">
    <property type="entry name" value="MOSC_N"/>
    <property type="match status" value="1"/>
</dbReference>
<evidence type="ECO:0000313" key="3">
    <source>
        <dbReference type="Proteomes" id="UP000315816"/>
    </source>
</evidence>
<dbReference type="InterPro" id="IPR005303">
    <property type="entry name" value="MOCOS_middle"/>
</dbReference>
<sequence>MTGVVAGIWRHPIKSHGREELLRVSVTQGHCLPLDRKWAVAHDAAKLDDGKSWVPCTNFSRGAKAPSLMAISAVSDEQTNTVTLTHPSQPGIIINPDRPEDHERFLDWVMPLSPENRARPAQLVTVGRGMTDTEFESISFINLASHRAVEEKLGREISPLRWRGNVLLDGFAPWEERNWIGKRLRVGEAEFEVREHITRCLATTASTRTGERDADTLGVLNTHWGHRDCGIYAVVTKPGVIVREEPVEVIG</sequence>
<keyword evidence="3" id="KW-1185">Reference proteome</keyword>
<dbReference type="SUPFAM" id="SSF50800">
    <property type="entry name" value="PK beta-barrel domain-like"/>
    <property type="match status" value="1"/>
</dbReference>
<proteinExistence type="predicted"/>
<dbReference type="PROSITE" id="PS51340">
    <property type="entry name" value="MOSC"/>
    <property type="match status" value="1"/>
</dbReference>
<dbReference type="GO" id="GO:0030151">
    <property type="term" value="F:molybdenum ion binding"/>
    <property type="evidence" value="ECO:0007669"/>
    <property type="project" value="InterPro"/>
</dbReference>
<name>A0A545SXT6_9RHOB</name>